<dbReference type="Proteomes" id="UP000664545">
    <property type="component" value="Unassembled WGS sequence"/>
</dbReference>
<evidence type="ECO:0000313" key="2">
    <source>
        <dbReference type="Proteomes" id="UP000664545"/>
    </source>
</evidence>
<name>A0A939D5R8_CLOAM</name>
<evidence type="ECO:0000313" key="1">
    <source>
        <dbReference type="EMBL" id="MBN7771849.1"/>
    </source>
</evidence>
<organism evidence="1 2">
    <name type="scientific">Clostridium aminobutyricum</name>
    <dbReference type="NCBI Taxonomy" id="33953"/>
    <lineage>
        <taxon>Bacteria</taxon>
        <taxon>Bacillati</taxon>
        <taxon>Bacillota</taxon>
        <taxon>Clostridia</taxon>
        <taxon>Eubacteriales</taxon>
        <taxon>Clostridiaceae</taxon>
        <taxon>Clostridium</taxon>
    </lineage>
</organism>
<reference evidence="1" key="1">
    <citation type="submission" date="2021-02" db="EMBL/GenBank/DDBJ databases">
        <title>Abyssanaerobacter marinus gen.nov., sp., nov, anaerobic bacterium isolated from the Onnuri vent field of Indian Ocean and suggestion of Mogibacteriaceae fam. nov., and proposal of reclassification of ambiguous this family's genus member.</title>
        <authorList>
            <person name="Kim Y.J."/>
            <person name="Yang J.-A."/>
        </authorList>
    </citation>
    <scope>NUCLEOTIDE SEQUENCE</scope>
    <source>
        <strain evidence="1">DSM 2634</strain>
    </source>
</reference>
<comment type="caution">
    <text evidence="1">The sequence shown here is derived from an EMBL/GenBank/DDBJ whole genome shotgun (WGS) entry which is preliminary data.</text>
</comment>
<gene>
    <name evidence="1" type="ORF">JYB65_00550</name>
</gene>
<keyword evidence="2" id="KW-1185">Reference proteome</keyword>
<accession>A0A939D5R8</accession>
<protein>
    <recommendedName>
        <fullName evidence="3">DUF1836 domain-containing protein</fullName>
    </recommendedName>
</protein>
<dbReference type="AlphaFoldDB" id="A0A939D5R8"/>
<sequence>MSKEQTAELENIEKGDYEAIVKKVVTGISKNVQEKYNAIDLQKIPDHVSYSKVEKYLRSIDIDVTRKMFFSYLTENLVPAEQEVKNSRYSYYTKEQIIYYILVDMFKPILPLSKVKILFDDLLKPMIIEKGLESTFKTLCGLITYMVEQFSETATSAIRNKELEATAIALKTLGNTGDKDPKTLSYVTQYTNLVTLCMAKGALDFFKHSPSALLE</sequence>
<dbReference type="EMBL" id="JAFJZZ010000001">
    <property type="protein sequence ID" value="MBN7771849.1"/>
    <property type="molecule type" value="Genomic_DNA"/>
</dbReference>
<evidence type="ECO:0008006" key="3">
    <source>
        <dbReference type="Google" id="ProtNLM"/>
    </source>
</evidence>
<dbReference type="RefSeq" id="WP_206580640.1">
    <property type="nucleotide sequence ID" value="NZ_JAFJZZ010000001.1"/>
</dbReference>
<proteinExistence type="predicted"/>